<feature type="region of interest" description="Disordered" evidence="1">
    <location>
        <begin position="44"/>
        <end position="67"/>
    </location>
</feature>
<name>A0A4U0UUE3_9PEZI</name>
<feature type="non-terminal residue" evidence="2">
    <location>
        <position position="1"/>
    </location>
</feature>
<evidence type="ECO:0000256" key="1">
    <source>
        <dbReference type="SAM" id="MobiDB-lite"/>
    </source>
</evidence>
<proteinExistence type="predicted"/>
<sequence length="67" mass="7314">DFLDHSYASLVGQELGRGSESWGKRGVEVEWAIPGRIVTQEVGEMEQGEEVEEGQGLNGVGRLLRGE</sequence>
<comment type="caution">
    <text evidence="2">The sequence shown here is derived from an EMBL/GenBank/DDBJ whole genome shotgun (WGS) entry which is preliminary data.</text>
</comment>
<dbReference type="OrthoDB" id="10263185at2759"/>
<gene>
    <name evidence="2" type="ORF">B0A55_13774</name>
</gene>
<dbReference type="EMBL" id="NAJQ01002670">
    <property type="protein sequence ID" value="TKA39644.1"/>
    <property type="molecule type" value="Genomic_DNA"/>
</dbReference>
<feature type="compositionally biased region" description="Acidic residues" evidence="1">
    <location>
        <begin position="44"/>
        <end position="53"/>
    </location>
</feature>
<protein>
    <submittedName>
        <fullName evidence="2">Uncharacterized protein</fullName>
    </submittedName>
</protein>
<evidence type="ECO:0000313" key="3">
    <source>
        <dbReference type="Proteomes" id="UP000309340"/>
    </source>
</evidence>
<organism evidence="2 3">
    <name type="scientific">Friedmanniomyces simplex</name>
    <dbReference type="NCBI Taxonomy" id="329884"/>
    <lineage>
        <taxon>Eukaryota</taxon>
        <taxon>Fungi</taxon>
        <taxon>Dikarya</taxon>
        <taxon>Ascomycota</taxon>
        <taxon>Pezizomycotina</taxon>
        <taxon>Dothideomycetes</taxon>
        <taxon>Dothideomycetidae</taxon>
        <taxon>Mycosphaerellales</taxon>
        <taxon>Teratosphaeriaceae</taxon>
        <taxon>Friedmanniomyces</taxon>
    </lineage>
</organism>
<keyword evidence="3" id="KW-1185">Reference proteome</keyword>
<dbReference type="Proteomes" id="UP000309340">
    <property type="component" value="Unassembled WGS sequence"/>
</dbReference>
<evidence type="ECO:0000313" key="2">
    <source>
        <dbReference type="EMBL" id="TKA39644.1"/>
    </source>
</evidence>
<accession>A0A4U0UUE3</accession>
<dbReference type="AlphaFoldDB" id="A0A4U0UUE3"/>
<reference evidence="2 3" key="1">
    <citation type="submission" date="2017-03" db="EMBL/GenBank/DDBJ databases">
        <title>Genomes of endolithic fungi from Antarctica.</title>
        <authorList>
            <person name="Coleine C."/>
            <person name="Masonjones S."/>
            <person name="Stajich J.E."/>
        </authorList>
    </citation>
    <scope>NUCLEOTIDE SEQUENCE [LARGE SCALE GENOMIC DNA]</scope>
    <source>
        <strain evidence="2 3">CCFEE 5184</strain>
    </source>
</reference>